<dbReference type="NCBIfam" id="TIGR03620">
    <property type="entry name" value="F420_MSMEG_4141"/>
    <property type="match status" value="1"/>
</dbReference>
<dbReference type="InterPro" id="IPR019922">
    <property type="entry name" value="Lucif-like_OxRdatse_MSMEG_4141"/>
</dbReference>
<evidence type="ECO:0000313" key="2">
    <source>
        <dbReference type="EMBL" id="GAA14905.1"/>
    </source>
</evidence>
<gene>
    <name evidence="2" type="ORF">GOALK_118_00230</name>
</gene>
<dbReference type="Proteomes" id="UP000003558">
    <property type="component" value="Unassembled WGS sequence"/>
</dbReference>
<dbReference type="Gene3D" id="3.20.20.30">
    <property type="entry name" value="Luciferase-like domain"/>
    <property type="match status" value="2"/>
</dbReference>
<dbReference type="eggNOG" id="COG2141">
    <property type="taxonomic scope" value="Bacteria"/>
</dbReference>
<protein>
    <recommendedName>
        <fullName evidence="1">Luciferase-like domain-containing protein</fullName>
    </recommendedName>
</protein>
<accession>F9W245</accession>
<comment type="caution">
    <text evidence="2">The sequence shown here is derived from an EMBL/GenBank/DDBJ whole genome shotgun (WGS) entry which is preliminary data.</text>
</comment>
<name>F9W245_9ACTN</name>
<sequence>MSSNPPGPLAALLPHGATSPADAREVEDLGYRTLWVSQSPPADLVHVESLLAATNSLVVGTDIVNVFTAPAATVAESFHRIEAAHPGRLILGIGVGHSEHLSQYRRPVAMLASYLDELTGAGVPKERMALAALGPRVLGLARDRTGGALPYFVTPEHTERAREILGDHAFLSVGQSVVLDADPVRARELAAPTANVYLGLRNYTANLRRLGFAEQDLAVPAADHLIDSIIAHGGVEEVTSRLREHLSNGADQVAVAVLARDASPLPALRALAREFTTTV</sequence>
<dbReference type="Pfam" id="PF00296">
    <property type="entry name" value="Bac_luciferase"/>
    <property type="match status" value="1"/>
</dbReference>
<evidence type="ECO:0000313" key="3">
    <source>
        <dbReference type="Proteomes" id="UP000003558"/>
    </source>
</evidence>
<proteinExistence type="predicted"/>
<reference evidence="2 3" key="1">
    <citation type="submission" date="2011-05" db="EMBL/GenBank/DDBJ databases">
        <title>Whole genome shotgun sequence of Gordonia alkanivorans NBRC 16433.</title>
        <authorList>
            <person name="Hosoyama A."/>
            <person name="Nakamura S."/>
            <person name="Takarada H."/>
            <person name="Tsuchikane K."/>
            <person name="Yamazaki S."/>
            <person name="Fujita N."/>
        </authorList>
    </citation>
    <scope>NUCLEOTIDE SEQUENCE [LARGE SCALE GENOMIC DNA]</scope>
    <source>
        <strain evidence="2 3">NBRC 16433</strain>
    </source>
</reference>
<dbReference type="InterPro" id="IPR036661">
    <property type="entry name" value="Luciferase-like_sf"/>
</dbReference>
<dbReference type="STRING" id="1027371.GOALK_118_00230"/>
<dbReference type="SUPFAM" id="SSF51679">
    <property type="entry name" value="Bacterial luciferase-like"/>
    <property type="match status" value="1"/>
</dbReference>
<dbReference type="RefSeq" id="WP_006360971.1">
    <property type="nucleotide sequence ID" value="NZ_BACI01000118.1"/>
</dbReference>
<feature type="domain" description="Luciferase-like" evidence="1">
    <location>
        <begin position="23"/>
        <end position="100"/>
    </location>
</feature>
<dbReference type="InterPro" id="IPR050766">
    <property type="entry name" value="Bact_Lucif_Oxidored"/>
</dbReference>
<dbReference type="GO" id="GO:0016705">
    <property type="term" value="F:oxidoreductase activity, acting on paired donors, with incorporation or reduction of molecular oxygen"/>
    <property type="evidence" value="ECO:0007669"/>
    <property type="project" value="InterPro"/>
</dbReference>
<dbReference type="PANTHER" id="PTHR30137">
    <property type="entry name" value="LUCIFERASE-LIKE MONOOXYGENASE"/>
    <property type="match status" value="1"/>
</dbReference>
<evidence type="ECO:0000259" key="1">
    <source>
        <dbReference type="Pfam" id="PF00296"/>
    </source>
</evidence>
<organism evidence="2 3">
    <name type="scientific">Gordonia alkanivorans NBRC 16433</name>
    <dbReference type="NCBI Taxonomy" id="1027371"/>
    <lineage>
        <taxon>Bacteria</taxon>
        <taxon>Bacillati</taxon>
        <taxon>Actinomycetota</taxon>
        <taxon>Actinomycetes</taxon>
        <taxon>Mycobacteriales</taxon>
        <taxon>Gordoniaceae</taxon>
        <taxon>Gordonia</taxon>
    </lineage>
</organism>
<dbReference type="InterPro" id="IPR011251">
    <property type="entry name" value="Luciferase-like_dom"/>
</dbReference>
<dbReference type="GO" id="GO:0005829">
    <property type="term" value="C:cytosol"/>
    <property type="evidence" value="ECO:0007669"/>
    <property type="project" value="TreeGrafter"/>
</dbReference>
<dbReference type="AlphaFoldDB" id="F9W245"/>
<dbReference type="PANTHER" id="PTHR30137:SF18">
    <property type="entry name" value="CONSERVED PROTEIN"/>
    <property type="match status" value="1"/>
</dbReference>
<dbReference type="EMBL" id="BACI01000118">
    <property type="protein sequence ID" value="GAA14905.1"/>
    <property type="molecule type" value="Genomic_DNA"/>
</dbReference>